<accession>A0A6A5YIJ3</accession>
<evidence type="ECO:0000256" key="1">
    <source>
        <dbReference type="SAM" id="Coils"/>
    </source>
</evidence>
<reference evidence="3" key="1">
    <citation type="journal article" date="2020" name="Stud. Mycol.">
        <title>101 Dothideomycetes genomes: a test case for predicting lifestyles and emergence of pathogens.</title>
        <authorList>
            <person name="Haridas S."/>
            <person name="Albert R."/>
            <person name="Binder M."/>
            <person name="Bloem J."/>
            <person name="Labutti K."/>
            <person name="Salamov A."/>
            <person name="Andreopoulos B."/>
            <person name="Baker S."/>
            <person name="Barry K."/>
            <person name="Bills G."/>
            <person name="Bluhm B."/>
            <person name="Cannon C."/>
            <person name="Castanera R."/>
            <person name="Culley D."/>
            <person name="Daum C."/>
            <person name="Ezra D."/>
            <person name="Gonzalez J."/>
            <person name="Henrissat B."/>
            <person name="Kuo A."/>
            <person name="Liang C."/>
            <person name="Lipzen A."/>
            <person name="Lutzoni F."/>
            <person name="Magnuson J."/>
            <person name="Mondo S."/>
            <person name="Nolan M."/>
            <person name="Ohm R."/>
            <person name="Pangilinan J."/>
            <person name="Park H.-J."/>
            <person name="Ramirez L."/>
            <person name="Alfaro M."/>
            <person name="Sun H."/>
            <person name="Tritt A."/>
            <person name="Yoshinaga Y."/>
            <person name="Zwiers L.-H."/>
            <person name="Turgeon B."/>
            <person name="Goodwin S."/>
            <person name="Spatafora J."/>
            <person name="Crous P."/>
            <person name="Grigoriev I."/>
        </authorList>
    </citation>
    <scope>NUCLEOTIDE SEQUENCE</scope>
    <source>
        <strain evidence="3">CBS 627.86</strain>
    </source>
</reference>
<gene>
    <name evidence="3" type="ORF">BDV96DRAFT_607689</name>
</gene>
<feature type="transmembrane region" description="Helical" evidence="2">
    <location>
        <begin position="239"/>
        <end position="260"/>
    </location>
</feature>
<keyword evidence="4" id="KW-1185">Reference proteome</keyword>
<keyword evidence="2" id="KW-0472">Membrane</keyword>
<keyword evidence="1" id="KW-0175">Coiled coil</keyword>
<protein>
    <submittedName>
        <fullName evidence="3">Uncharacterized protein</fullName>
    </submittedName>
</protein>
<proteinExistence type="predicted"/>
<keyword evidence="2" id="KW-0812">Transmembrane</keyword>
<dbReference type="Proteomes" id="UP000799770">
    <property type="component" value="Unassembled WGS sequence"/>
</dbReference>
<dbReference type="AlphaFoldDB" id="A0A6A5YIJ3"/>
<evidence type="ECO:0000256" key="2">
    <source>
        <dbReference type="SAM" id="Phobius"/>
    </source>
</evidence>
<sequence length="268" mass="31652">MSFTGIARQTTCQTRVFSIYKSAARISSEIVKHMRREAFRTPESTNDDFQDNDYNLHRQIRRLEDAHKLELQHLNRKYQSIKNQFDELEKTNQSPRDQGQELQVAHKLEVQRLNREYQSLKNLFDELNSTTQNLRDEGQEHQLKQQCSNREYQTLKNQYDELERTHRDGMTDLDCSNQENNMICSERYSLKQLLDVYKKKIQGEARISHQSSLNRPNRDTTEALNRELQAKVEKLNKDLSVIVGWFFILLTFVVGLIIPWGKLGIFAV</sequence>
<evidence type="ECO:0000313" key="4">
    <source>
        <dbReference type="Proteomes" id="UP000799770"/>
    </source>
</evidence>
<name>A0A6A5YIJ3_9PLEO</name>
<feature type="coiled-coil region" evidence="1">
    <location>
        <begin position="64"/>
        <end position="165"/>
    </location>
</feature>
<evidence type="ECO:0000313" key="3">
    <source>
        <dbReference type="EMBL" id="KAF2106031.1"/>
    </source>
</evidence>
<dbReference type="EMBL" id="ML977367">
    <property type="protein sequence ID" value="KAF2106031.1"/>
    <property type="molecule type" value="Genomic_DNA"/>
</dbReference>
<keyword evidence="2" id="KW-1133">Transmembrane helix</keyword>
<organism evidence="3 4">
    <name type="scientific">Lophiotrema nucula</name>
    <dbReference type="NCBI Taxonomy" id="690887"/>
    <lineage>
        <taxon>Eukaryota</taxon>
        <taxon>Fungi</taxon>
        <taxon>Dikarya</taxon>
        <taxon>Ascomycota</taxon>
        <taxon>Pezizomycotina</taxon>
        <taxon>Dothideomycetes</taxon>
        <taxon>Pleosporomycetidae</taxon>
        <taxon>Pleosporales</taxon>
        <taxon>Lophiotremataceae</taxon>
        <taxon>Lophiotrema</taxon>
    </lineage>
</organism>